<evidence type="ECO:0000313" key="3">
    <source>
        <dbReference type="EMBL" id="PKY60574.1"/>
    </source>
</evidence>
<accession>A0A2I1HNW4</accession>
<dbReference type="AlphaFoldDB" id="A0A2I1HNW4"/>
<dbReference type="Pfam" id="PF01039">
    <property type="entry name" value="Carboxyl_trans"/>
    <property type="match status" value="1"/>
</dbReference>
<proteinExistence type="inferred from homology"/>
<dbReference type="GO" id="GO:0004485">
    <property type="term" value="F:methylcrotonoyl-CoA carboxylase activity"/>
    <property type="evidence" value="ECO:0007669"/>
    <property type="project" value="TreeGrafter"/>
</dbReference>
<dbReference type="SUPFAM" id="SSF52096">
    <property type="entry name" value="ClpP/crotonase"/>
    <property type="match status" value="1"/>
</dbReference>
<sequence>MNLEEPDLGIWGEVPGLLFQNITGFMVGSFAEAGGITKDGAKMVTAVSCAKVPKLTVIIGGSFGNYGCGWLV</sequence>
<evidence type="ECO:0000259" key="2">
    <source>
        <dbReference type="PROSITE" id="PS50989"/>
    </source>
</evidence>
<dbReference type="EMBL" id="LLXI01004388">
    <property type="protein sequence ID" value="PKY60574.1"/>
    <property type="molecule type" value="Genomic_DNA"/>
</dbReference>
<dbReference type="GO" id="GO:0005739">
    <property type="term" value="C:mitochondrion"/>
    <property type="evidence" value="ECO:0007669"/>
    <property type="project" value="TreeGrafter"/>
</dbReference>
<dbReference type="PROSITE" id="PS50989">
    <property type="entry name" value="COA_CT_CTER"/>
    <property type="match status" value="1"/>
</dbReference>
<organism evidence="3 4">
    <name type="scientific">Rhizophagus irregularis</name>
    <dbReference type="NCBI Taxonomy" id="588596"/>
    <lineage>
        <taxon>Eukaryota</taxon>
        <taxon>Fungi</taxon>
        <taxon>Fungi incertae sedis</taxon>
        <taxon>Mucoromycota</taxon>
        <taxon>Glomeromycotina</taxon>
        <taxon>Glomeromycetes</taxon>
        <taxon>Glomerales</taxon>
        <taxon>Glomeraceae</taxon>
        <taxon>Rhizophagus</taxon>
    </lineage>
</organism>
<dbReference type="GO" id="GO:1905202">
    <property type="term" value="C:methylcrotonoyl-CoA carboxylase complex"/>
    <property type="evidence" value="ECO:0007669"/>
    <property type="project" value="TreeGrafter"/>
</dbReference>
<comment type="caution">
    <text evidence="3">The sequence shown here is derived from an EMBL/GenBank/DDBJ whole genome shotgun (WGS) entry which is preliminary data.</text>
</comment>
<dbReference type="InterPro" id="IPR029045">
    <property type="entry name" value="ClpP/crotonase-like_dom_sf"/>
</dbReference>
<dbReference type="InterPro" id="IPR011763">
    <property type="entry name" value="COA_CT_C"/>
</dbReference>
<dbReference type="InterPro" id="IPR045190">
    <property type="entry name" value="MCCB/AccD1-like"/>
</dbReference>
<dbReference type="PANTHER" id="PTHR22855">
    <property type="entry name" value="ACETYL, PROPIONYL, PYRUVATE, AND GLUTACONYL CARBOXYLASE-RELATED"/>
    <property type="match status" value="1"/>
</dbReference>
<keyword evidence="4" id="KW-1185">Reference proteome</keyword>
<dbReference type="VEuPathDB" id="FungiDB:RhiirFUN_012595"/>
<dbReference type="Gene3D" id="3.90.226.10">
    <property type="entry name" value="2-enoyl-CoA Hydratase, Chain A, domain 1"/>
    <property type="match status" value="1"/>
</dbReference>
<evidence type="ECO:0000256" key="1">
    <source>
        <dbReference type="ARBA" id="ARBA00006102"/>
    </source>
</evidence>
<comment type="similarity">
    <text evidence="1">Belongs to the AccD/PCCB family.</text>
</comment>
<gene>
    <name evidence="3" type="ORF">RhiirA4_484430</name>
</gene>
<dbReference type="Proteomes" id="UP000234323">
    <property type="component" value="Unassembled WGS sequence"/>
</dbReference>
<dbReference type="InterPro" id="IPR034733">
    <property type="entry name" value="AcCoA_carboxyl_beta"/>
</dbReference>
<feature type="domain" description="CoA carboxyltransferase C-terminal" evidence="2">
    <location>
        <begin position="1"/>
        <end position="72"/>
    </location>
</feature>
<evidence type="ECO:0000313" key="4">
    <source>
        <dbReference type="Proteomes" id="UP000234323"/>
    </source>
</evidence>
<reference evidence="3 4" key="1">
    <citation type="submission" date="2015-10" db="EMBL/GenBank/DDBJ databases">
        <title>Genome analyses suggest a sexual origin of heterokaryosis in a supposedly ancient asexual fungus.</title>
        <authorList>
            <person name="Ropars J."/>
            <person name="Sedzielewska K."/>
            <person name="Noel J."/>
            <person name="Charron P."/>
            <person name="Farinelli L."/>
            <person name="Marton T."/>
            <person name="Kruger M."/>
            <person name="Pelin A."/>
            <person name="Brachmann A."/>
            <person name="Corradi N."/>
        </authorList>
    </citation>
    <scope>NUCLEOTIDE SEQUENCE [LARGE SCALE GENOMIC DNA]</scope>
    <source>
        <strain evidence="3 4">A4</strain>
    </source>
</reference>
<protein>
    <recommendedName>
        <fullName evidence="2">CoA carboxyltransferase C-terminal domain-containing protein</fullName>
    </recommendedName>
</protein>
<dbReference type="PANTHER" id="PTHR22855:SF13">
    <property type="entry name" value="METHYLCROTONOYL-COA CARBOXYLASE BETA CHAIN, MITOCHONDRIAL"/>
    <property type="match status" value="1"/>
</dbReference>
<dbReference type="GO" id="GO:0006552">
    <property type="term" value="P:L-leucine catabolic process"/>
    <property type="evidence" value="ECO:0007669"/>
    <property type="project" value="TreeGrafter"/>
</dbReference>
<name>A0A2I1HNW4_9GLOM</name>